<evidence type="ECO:0000256" key="7">
    <source>
        <dbReference type="ARBA" id="ARBA00023002"/>
    </source>
</evidence>
<evidence type="ECO:0000256" key="2">
    <source>
        <dbReference type="ARBA" id="ARBA00007870"/>
    </source>
</evidence>
<dbReference type="EMBL" id="CP093428">
    <property type="protein sequence ID" value="WGK88454.1"/>
    <property type="molecule type" value="Genomic_DNA"/>
</dbReference>
<keyword evidence="14" id="KW-1185">Reference proteome</keyword>
<evidence type="ECO:0000256" key="5">
    <source>
        <dbReference type="ARBA" id="ARBA00022655"/>
    </source>
</evidence>
<keyword evidence="6 10" id="KW-0521">NADP</keyword>
<dbReference type="SUPFAM" id="SSF48179">
    <property type="entry name" value="6-phosphogluconate dehydrogenase C-terminal domain-like"/>
    <property type="match status" value="1"/>
</dbReference>
<dbReference type="EC" id="1.1.1.169" evidence="3 10"/>
<dbReference type="Proteomes" id="UP001243713">
    <property type="component" value="Chromosome"/>
</dbReference>
<dbReference type="InterPro" id="IPR008927">
    <property type="entry name" value="6-PGluconate_DH-like_C_sf"/>
</dbReference>
<evidence type="ECO:0000259" key="12">
    <source>
        <dbReference type="Pfam" id="PF08546"/>
    </source>
</evidence>
<organism evidence="13 14">
    <name type="scientific">Pseudomonas migulae</name>
    <dbReference type="NCBI Taxonomy" id="78543"/>
    <lineage>
        <taxon>Bacteria</taxon>
        <taxon>Pseudomonadati</taxon>
        <taxon>Pseudomonadota</taxon>
        <taxon>Gammaproteobacteria</taxon>
        <taxon>Pseudomonadales</taxon>
        <taxon>Pseudomonadaceae</taxon>
        <taxon>Pseudomonas</taxon>
    </lineage>
</organism>
<dbReference type="InterPro" id="IPR013332">
    <property type="entry name" value="KPR_N"/>
</dbReference>
<dbReference type="Gene3D" id="1.10.1040.10">
    <property type="entry name" value="N-(1-d-carboxylethyl)-l-norvaline Dehydrogenase, domain 2"/>
    <property type="match status" value="1"/>
</dbReference>
<feature type="domain" description="Ketopantoate reductase N-terminal" evidence="11">
    <location>
        <begin position="3"/>
        <end position="151"/>
    </location>
</feature>
<evidence type="ECO:0000313" key="13">
    <source>
        <dbReference type="EMBL" id="WGK88454.1"/>
    </source>
</evidence>
<dbReference type="NCBIfam" id="TIGR00745">
    <property type="entry name" value="apbA_panE"/>
    <property type="match status" value="1"/>
</dbReference>
<evidence type="ECO:0000256" key="8">
    <source>
        <dbReference type="ARBA" id="ARBA00032024"/>
    </source>
</evidence>
<name>A0ABY8MMU4_9PSED</name>
<dbReference type="Pfam" id="PF08546">
    <property type="entry name" value="ApbA_C"/>
    <property type="match status" value="1"/>
</dbReference>
<keyword evidence="7 10" id="KW-0560">Oxidoreductase</keyword>
<feature type="domain" description="Ketopantoate reductase C-terminal" evidence="12">
    <location>
        <begin position="178"/>
        <end position="297"/>
    </location>
</feature>
<evidence type="ECO:0000256" key="10">
    <source>
        <dbReference type="RuleBase" id="RU362068"/>
    </source>
</evidence>
<dbReference type="Pfam" id="PF02558">
    <property type="entry name" value="ApbA"/>
    <property type="match status" value="1"/>
</dbReference>
<dbReference type="InterPro" id="IPR013752">
    <property type="entry name" value="KPA_reductase"/>
</dbReference>
<evidence type="ECO:0000256" key="6">
    <source>
        <dbReference type="ARBA" id="ARBA00022857"/>
    </source>
</evidence>
<accession>A0ABY8MMU4</accession>
<reference evidence="13 14" key="1">
    <citation type="submission" date="2022-03" db="EMBL/GenBank/DDBJ databases">
        <title>Plant growth promoting endophytes with ACC deaminase activity.</title>
        <authorList>
            <person name="Charles T."/>
            <person name="Van Dyk A."/>
            <person name="Cheng J."/>
            <person name="Heil J."/>
        </authorList>
    </citation>
    <scope>NUCLEOTIDE SEQUENCE [LARGE SCALE GENOMIC DNA]</scope>
    <source>
        <strain evidence="13 14">8R6</strain>
    </source>
</reference>
<sequence>MRILIVGAGSTGGFFGAKLASAGRDVTFLVRPQRLSQLEQHGLCVKSPAGDIEIQPQLITSAQIPGPFDIVLLAVKAYALDSALRDMEAAVGPDTVILPLLNGMRHMDVIAKKFGADRLLGCVCKVATSLDEHGHIVQQGTFNDIAYGELDGSDSARIALVHTFMREAGFDATTSKTILRDMWEKWTLLAAMGTINCLMRGSIGDVASVKGGHAFAMRAIDEVVSIVRAVGQEPSEPFLTQAYRLLTLEGSPQTSSMYRDLMAGRGIEADQIIGDLLERANAKGLEAPILALVYTNLLVYQAQSGK</sequence>
<evidence type="ECO:0000256" key="4">
    <source>
        <dbReference type="ARBA" id="ARBA00019465"/>
    </source>
</evidence>
<protein>
    <recommendedName>
        <fullName evidence="4 10">2-dehydropantoate 2-reductase</fullName>
        <ecNumber evidence="3 10">1.1.1.169</ecNumber>
    </recommendedName>
    <alternativeName>
        <fullName evidence="8 10">Ketopantoate reductase</fullName>
    </alternativeName>
</protein>
<dbReference type="InterPro" id="IPR051402">
    <property type="entry name" value="KPR-Related"/>
</dbReference>
<dbReference type="PANTHER" id="PTHR21708">
    <property type="entry name" value="PROBABLE 2-DEHYDROPANTOATE 2-REDUCTASE"/>
    <property type="match status" value="1"/>
</dbReference>
<comment type="pathway">
    <text evidence="1 10">Cofactor biosynthesis; (R)-pantothenate biosynthesis; (R)-pantoate from 3-methyl-2-oxobutanoate: step 2/2.</text>
</comment>
<proteinExistence type="inferred from homology"/>
<dbReference type="Gene3D" id="3.40.50.720">
    <property type="entry name" value="NAD(P)-binding Rossmann-like Domain"/>
    <property type="match status" value="1"/>
</dbReference>
<comment type="function">
    <text evidence="10">Catalyzes the NADPH-dependent reduction of ketopantoate into pantoic acid.</text>
</comment>
<evidence type="ECO:0000259" key="11">
    <source>
        <dbReference type="Pfam" id="PF02558"/>
    </source>
</evidence>
<dbReference type="SUPFAM" id="SSF51735">
    <property type="entry name" value="NAD(P)-binding Rossmann-fold domains"/>
    <property type="match status" value="1"/>
</dbReference>
<dbReference type="InterPro" id="IPR036291">
    <property type="entry name" value="NAD(P)-bd_dom_sf"/>
</dbReference>
<dbReference type="PANTHER" id="PTHR21708:SF26">
    <property type="entry name" value="2-DEHYDROPANTOATE 2-REDUCTASE"/>
    <property type="match status" value="1"/>
</dbReference>
<dbReference type="InterPro" id="IPR003710">
    <property type="entry name" value="ApbA"/>
</dbReference>
<comment type="catalytic activity">
    <reaction evidence="9 10">
        <text>(R)-pantoate + NADP(+) = 2-dehydropantoate + NADPH + H(+)</text>
        <dbReference type="Rhea" id="RHEA:16233"/>
        <dbReference type="ChEBI" id="CHEBI:11561"/>
        <dbReference type="ChEBI" id="CHEBI:15378"/>
        <dbReference type="ChEBI" id="CHEBI:15980"/>
        <dbReference type="ChEBI" id="CHEBI:57783"/>
        <dbReference type="ChEBI" id="CHEBI:58349"/>
        <dbReference type="EC" id="1.1.1.169"/>
    </reaction>
</comment>
<evidence type="ECO:0000313" key="14">
    <source>
        <dbReference type="Proteomes" id="UP001243713"/>
    </source>
</evidence>
<dbReference type="InterPro" id="IPR013328">
    <property type="entry name" value="6PGD_dom2"/>
</dbReference>
<evidence type="ECO:0000256" key="3">
    <source>
        <dbReference type="ARBA" id="ARBA00013014"/>
    </source>
</evidence>
<gene>
    <name evidence="13" type="ORF">MOQ58_18155</name>
</gene>
<keyword evidence="5 10" id="KW-0566">Pantothenate biosynthesis</keyword>
<evidence type="ECO:0000256" key="9">
    <source>
        <dbReference type="ARBA" id="ARBA00048793"/>
    </source>
</evidence>
<evidence type="ECO:0000256" key="1">
    <source>
        <dbReference type="ARBA" id="ARBA00004994"/>
    </source>
</evidence>
<comment type="similarity">
    <text evidence="2 10">Belongs to the ketopantoate reductase family.</text>
</comment>
<dbReference type="RefSeq" id="WP_280161594.1">
    <property type="nucleotide sequence ID" value="NZ_CP093428.1"/>
</dbReference>